<reference evidence="1" key="1">
    <citation type="journal article" date="2021" name="Proc. Natl. Acad. Sci. U.S.A.">
        <title>A Catalog of Tens of Thousands of Viruses from Human Metagenomes Reveals Hidden Associations with Chronic Diseases.</title>
        <authorList>
            <person name="Tisza M.J."/>
            <person name="Buck C.B."/>
        </authorList>
    </citation>
    <scope>NUCLEOTIDE SEQUENCE</scope>
    <source>
        <strain evidence="1">Ctlpi2</strain>
    </source>
</reference>
<evidence type="ECO:0000313" key="1">
    <source>
        <dbReference type="EMBL" id="DAD83127.1"/>
    </source>
</evidence>
<proteinExistence type="predicted"/>
<accession>A0A8S5MM59</accession>
<dbReference type="EMBL" id="BK014928">
    <property type="protein sequence ID" value="DAD83127.1"/>
    <property type="molecule type" value="Genomic_DNA"/>
</dbReference>
<sequence>MTVSLNKQQASETADLLARRFKLDGASAWRVDKWLALLWVDRALAKRGLWLSVDVYPRWLRPFAIWFLTR</sequence>
<protein>
    <submittedName>
        <fullName evidence="1">Uncharacterized protein</fullName>
    </submittedName>
</protein>
<organism evidence="1">
    <name type="scientific">Podoviridae sp. ctlpi2</name>
    <dbReference type="NCBI Taxonomy" id="2826574"/>
    <lineage>
        <taxon>Viruses</taxon>
        <taxon>Duplodnaviria</taxon>
        <taxon>Heunggongvirae</taxon>
        <taxon>Uroviricota</taxon>
        <taxon>Caudoviricetes</taxon>
    </lineage>
</organism>
<name>A0A8S5MM59_9CAUD</name>